<keyword evidence="1" id="KW-0479">Metal-binding</keyword>
<organism evidence="4">
    <name type="scientific">marine sediment metagenome</name>
    <dbReference type="NCBI Taxonomy" id="412755"/>
    <lineage>
        <taxon>unclassified sequences</taxon>
        <taxon>metagenomes</taxon>
        <taxon>ecological metagenomes</taxon>
    </lineage>
</organism>
<dbReference type="GO" id="GO:0051539">
    <property type="term" value="F:4 iron, 4 sulfur cluster binding"/>
    <property type="evidence" value="ECO:0007669"/>
    <property type="project" value="UniProtKB-KW"/>
</dbReference>
<dbReference type="GO" id="GO:0008616">
    <property type="term" value="P:tRNA queuosine(34) biosynthetic process"/>
    <property type="evidence" value="ECO:0007669"/>
    <property type="project" value="InterPro"/>
</dbReference>
<accession>X1K7K9</accession>
<reference evidence="4" key="1">
    <citation type="journal article" date="2014" name="Front. Microbiol.">
        <title>High frequency of phylogenetically diverse reductive dehalogenase-homologous genes in deep subseafloor sedimentary metagenomes.</title>
        <authorList>
            <person name="Kawai M."/>
            <person name="Futagami T."/>
            <person name="Toyoda A."/>
            <person name="Takaki Y."/>
            <person name="Nishi S."/>
            <person name="Hori S."/>
            <person name="Arai W."/>
            <person name="Tsubouchi T."/>
            <person name="Morono Y."/>
            <person name="Uchiyama I."/>
            <person name="Ito T."/>
            <person name="Fujiyama A."/>
            <person name="Inagaki F."/>
            <person name="Takami H."/>
        </authorList>
    </citation>
    <scope>NUCLEOTIDE SEQUENCE</scope>
    <source>
        <strain evidence="4">Expedition CK06-06</strain>
    </source>
</reference>
<dbReference type="PANTHER" id="PTHR30002:SF4">
    <property type="entry name" value="EPOXYQUEUOSINE REDUCTASE"/>
    <property type="match status" value="1"/>
</dbReference>
<keyword evidence="2" id="KW-0812">Transmembrane</keyword>
<gene>
    <name evidence="4" type="ORF">S06H3_20882</name>
</gene>
<keyword evidence="2" id="KW-1133">Transmembrane helix</keyword>
<dbReference type="AlphaFoldDB" id="X1K7K9"/>
<dbReference type="PROSITE" id="PS00198">
    <property type="entry name" value="4FE4S_FER_1"/>
    <property type="match status" value="1"/>
</dbReference>
<keyword evidence="1" id="KW-0408">Iron</keyword>
<dbReference type="InterPro" id="IPR017896">
    <property type="entry name" value="4Fe4S_Fe-S-bd"/>
</dbReference>
<evidence type="ECO:0000256" key="2">
    <source>
        <dbReference type="SAM" id="Phobius"/>
    </source>
</evidence>
<evidence type="ECO:0000313" key="4">
    <source>
        <dbReference type="EMBL" id="GAI02553.1"/>
    </source>
</evidence>
<keyword evidence="2" id="KW-0472">Membrane</keyword>
<dbReference type="Pfam" id="PF13484">
    <property type="entry name" value="Fer4_16"/>
    <property type="match status" value="1"/>
</dbReference>
<dbReference type="GO" id="GO:0052693">
    <property type="term" value="F:epoxyqueuosine reductase activity"/>
    <property type="evidence" value="ECO:0007669"/>
    <property type="project" value="TreeGrafter"/>
</dbReference>
<comment type="caution">
    <text evidence="4">The sequence shown here is derived from an EMBL/GenBank/DDBJ whole genome shotgun (WGS) entry which is preliminary data.</text>
</comment>
<dbReference type="Gene3D" id="3.30.70.20">
    <property type="match status" value="1"/>
</dbReference>
<protein>
    <recommendedName>
        <fullName evidence="3">4Fe-4S ferredoxin-type domain-containing protein</fullName>
    </recommendedName>
</protein>
<dbReference type="InterPro" id="IPR004453">
    <property type="entry name" value="QueG"/>
</dbReference>
<feature type="non-terminal residue" evidence="4">
    <location>
        <position position="1"/>
    </location>
</feature>
<dbReference type="EMBL" id="BARV01010877">
    <property type="protein sequence ID" value="GAI02553.1"/>
    <property type="molecule type" value="Genomic_DNA"/>
</dbReference>
<keyword evidence="1" id="KW-0004">4Fe-4S</keyword>
<proteinExistence type="predicted"/>
<dbReference type="SUPFAM" id="SSF54862">
    <property type="entry name" value="4Fe-4S ferredoxins"/>
    <property type="match status" value="1"/>
</dbReference>
<evidence type="ECO:0000256" key="1">
    <source>
        <dbReference type="ARBA" id="ARBA00022485"/>
    </source>
</evidence>
<feature type="transmembrane region" description="Helical" evidence="2">
    <location>
        <begin position="165"/>
        <end position="183"/>
    </location>
</feature>
<dbReference type="PANTHER" id="PTHR30002">
    <property type="entry name" value="EPOXYQUEUOSINE REDUCTASE"/>
    <property type="match status" value="1"/>
</dbReference>
<feature type="domain" description="4Fe-4S ferredoxin-type" evidence="3">
    <location>
        <begin position="1"/>
        <end position="25"/>
    </location>
</feature>
<feature type="transmembrane region" description="Helical" evidence="2">
    <location>
        <begin position="189"/>
        <end position="208"/>
    </location>
</feature>
<evidence type="ECO:0000259" key="3">
    <source>
        <dbReference type="PROSITE" id="PS51379"/>
    </source>
</evidence>
<sequence>SEIDCGNCLKCIDACPTKAIVYPYVLNCNRCIQALTNWYGIIPDDIAHAWGNRLYGCTICQDVCPANENVKPHSPRTDLGYVGSSISLSDVLQMEENEYRQRFPNNQITATWINFKAIKRNALIALGNIKDKKTLPILKKFARIQDDVLSKTAQWAIAKFSKKNTMFFGIGLILLIIGFVLLAAGDITLAPILLAVGYLVFFPLGILLK</sequence>
<keyword evidence="1" id="KW-0411">Iron-sulfur</keyword>
<dbReference type="PROSITE" id="PS51379">
    <property type="entry name" value="4FE4S_FER_2"/>
    <property type="match status" value="1"/>
</dbReference>
<dbReference type="InterPro" id="IPR017900">
    <property type="entry name" value="4Fe4S_Fe_S_CS"/>
</dbReference>
<name>X1K7K9_9ZZZZ</name>